<dbReference type="Gene3D" id="3.40.50.720">
    <property type="entry name" value="NAD(P)-binding Rossmann-like Domain"/>
    <property type="match status" value="1"/>
</dbReference>
<sequence length="309" mass="33287">MSPGRLSNRIAIVTGSSSGLGRAIALQLAAEGAKICCVDLYEKPRNKTNAATGKADDYKNRIDGETTVQELHRLHGDDSAIFVHADMIRAEEVENAVAKCKSTPPRTPQLKRDVQLTLSSSKGVEKYGRIDILCNNAGISIESTQPTPLPIHQLPESDWDLTMTVNVKSVFLGSKYVLARMLTQPILPNLTSRGWIINTASVQGLVAYYNTPAYTASKGAVAQVTKQIALDYAPYKIHCNSVCPGFLRTAMTQNLQNDPAKQREIDAAHPLGGMGSTADVAKAVLFLASDDCAWVTGVNLPVDGGYMIT</sequence>
<dbReference type="AlphaFoldDB" id="A0A6A6FMV2"/>
<dbReference type="PANTHER" id="PTHR42760">
    <property type="entry name" value="SHORT-CHAIN DEHYDROGENASES/REDUCTASES FAMILY MEMBER"/>
    <property type="match status" value="1"/>
</dbReference>
<dbReference type="InterPro" id="IPR002347">
    <property type="entry name" value="SDR_fam"/>
</dbReference>
<accession>A0A6A6FMV2</accession>
<comment type="similarity">
    <text evidence="1 3">Belongs to the short-chain dehydrogenases/reductases (SDR) family.</text>
</comment>
<evidence type="ECO:0000256" key="1">
    <source>
        <dbReference type="ARBA" id="ARBA00006484"/>
    </source>
</evidence>
<protein>
    <submittedName>
        <fullName evidence="4">Uncharacterized protein</fullName>
    </submittedName>
</protein>
<evidence type="ECO:0000256" key="3">
    <source>
        <dbReference type="RuleBase" id="RU000363"/>
    </source>
</evidence>
<dbReference type="Proteomes" id="UP000799539">
    <property type="component" value="Unassembled WGS sequence"/>
</dbReference>
<dbReference type="PROSITE" id="PS00061">
    <property type="entry name" value="ADH_SHORT"/>
    <property type="match status" value="1"/>
</dbReference>
<evidence type="ECO:0000256" key="2">
    <source>
        <dbReference type="ARBA" id="ARBA00022857"/>
    </source>
</evidence>
<evidence type="ECO:0000313" key="5">
    <source>
        <dbReference type="Proteomes" id="UP000799539"/>
    </source>
</evidence>
<dbReference type="Pfam" id="PF00106">
    <property type="entry name" value="adh_short"/>
    <property type="match status" value="1"/>
</dbReference>
<dbReference type="PRINTS" id="PR00080">
    <property type="entry name" value="SDRFAMILY"/>
</dbReference>
<reference evidence="4" key="1">
    <citation type="journal article" date="2020" name="Stud. Mycol.">
        <title>101 Dothideomycetes genomes: a test case for predicting lifestyles and emergence of pathogens.</title>
        <authorList>
            <person name="Haridas S."/>
            <person name="Albert R."/>
            <person name="Binder M."/>
            <person name="Bloem J."/>
            <person name="Labutti K."/>
            <person name="Salamov A."/>
            <person name="Andreopoulos B."/>
            <person name="Baker S."/>
            <person name="Barry K."/>
            <person name="Bills G."/>
            <person name="Bluhm B."/>
            <person name="Cannon C."/>
            <person name="Castanera R."/>
            <person name="Culley D."/>
            <person name="Daum C."/>
            <person name="Ezra D."/>
            <person name="Gonzalez J."/>
            <person name="Henrissat B."/>
            <person name="Kuo A."/>
            <person name="Liang C."/>
            <person name="Lipzen A."/>
            <person name="Lutzoni F."/>
            <person name="Magnuson J."/>
            <person name="Mondo S."/>
            <person name="Nolan M."/>
            <person name="Ohm R."/>
            <person name="Pangilinan J."/>
            <person name="Park H.-J."/>
            <person name="Ramirez L."/>
            <person name="Alfaro M."/>
            <person name="Sun H."/>
            <person name="Tritt A."/>
            <person name="Yoshinaga Y."/>
            <person name="Zwiers L.-H."/>
            <person name="Turgeon B."/>
            <person name="Goodwin S."/>
            <person name="Spatafora J."/>
            <person name="Crous P."/>
            <person name="Grigoriev I."/>
        </authorList>
    </citation>
    <scope>NUCLEOTIDE SEQUENCE</scope>
    <source>
        <strain evidence="4">SCOH1-5</strain>
    </source>
</reference>
<dbReference type="CDD" id="cd05233">
    <property type="entry name" value="SDR_c"/>
    <property type="match status" value="1"/>
</dbReference>
<organism evidence="4 5">
    <name type="scientific">Cercospora zeae-maydis SCOH1-5</name>
    <dbReference type="NCBI Taxonomy" id="717836"/>
    <lineage>
        <taxon>Eukaryota</taxon>
        <taxon>Fungi</taxon>
        <taxon>Dikarya</taxon>
        <taxon>Ascomycota</taxon>
        <taxon>Pezizomycotina</taxon>
        <taxon>Dothideomycetes</taxon>
        <taxon>Dothideomycetidae</taxon>
        <taxon>Mycosphaerellales</taxon>
        <taxon>Mycosphaerellaceae</taxon>
        <taxon>Cercospora</taxon>
    </lineage>
</organism>
<dbReference type="GO" id="GO:0016616">
    <property type="term" value="F:oxidoreductase activity, acting on the CH-OH group of donors, NAD or NADP as acceptor"/>
    <property type="evidence" value="ECO:0007669"/>
    <property type="project" value="TreeGrafter"/>
</dbReference>
<dbReference type="InterPro" id="IPR020904">
    <property type="entry name" value="Sc_DH/Rdtase_CS"/>
</dbReference>
<proteinExistence type="inferred from homology"/>
<keyword evidence="5" id="KW-1185">Reference proteome</keyword>
<keyword evidence="2" id="KW-0521">NADP</keyword>
<dbReference type="EMBL" id="ML992667">
    <property type="protein sequence ID" value="KAF2214634.1"/>
    <property type="molecule type" value="Genomic_DNA"/>
</dbReference>
<gene>
    <name evidence="4" type="ORF">CERZMDRAFT_82586</name>
</gene>
<dbReference type="OrthoDB" id="417891at2759"/>
<name>A0A6A6FMV2_9PEZI</name>
<dbReference type="SUPFAM" id="SSF51735">
    <property type="entry name" value="NAD(P)-binding Rossmann-fold domains"/>
    <property type="match status" value="1"/>
</dbReference>
<dbReference type="InterPro" id="IPR036291">
    <property type="entry name" value="NAD(P)-bd_dom_sf"/>
</dbReference>
<dbReference type="FunFam" id="3.40.50.720:FF:000084">
    <property type="entry name" value="Short-chain dehydrogenase reductase"/>
    <property type="match status" value="1"/>
</dbReference>
<evidence type="ECO:0000313" key="4">
    <source>
        <dbReference type="EMBL" id="KAF2214634.1"/>
    </source>
</evidence>
<dbReference type="PANTHER" id="PTHR42760:SF124">
    <property type="entry name" value="SHORT-CHAIN DEHYDROGENASE_REDUCTASE"/>
    <property type="match status" value="1"/>
</dbReference>
<dbReference type="PRINTS" id="PR00081">
    <property type="entry name" value="GDHRDH"/>
</dbReference>
<dbReference type="Pfam" id="PF13561">
    <property type="entry name" value="adh_short_C2"/>
    <property type="match status" value="1"/>
</dbReference>